<dbReference type="GeneID" id="91101062"/>
<reference evidence="1 2" key="1">
    <citation type="submission" date="2024-01" db="EMBL/GenBank/DDBJ databases">
        <title>Comparative genomics of Cryptococcus and Kwoniella reveals pathogenesis evolution and contrasting modes of karyotype evolution via chromosome fusion or intercentromeric recombination.</title>
        <authorList>
            <person name="Coelho M.A."/>
            <person name="David-Palma M."/>
            <person name="Shea T."/>
            <person name="Bowers K."/>
            <person name="McGinley-Smith S."/>
            <person name="Mohammad A.W."/>
            <person name="Gnirke A."/>
            <person name="Yurkov A.M."/>
            <person name="Nowrousian M."/>
            <person name="Sun S."/>
            <person name="Cuomo C.A."/>
            <person name="Heitman J."/>
        </authorList>
    </citation>
    <scope>NUCLEOTIDE SEQUENCE [LARGE SCALE GENOMIC DNA]</scope>
    <source>
        <strain evidence="1 2">PYCC6329</strain>
    </source>
</reference>
<name>A0AAX4KCJ1_9TREE</name>
<evidence type="ECO:0000313" key="2">
    <source>
        <dbReference type="Proteomes" id="UP001358614"/>
    </source>
</evidence>
<dbReference type="KEGG" id="ker:91101062"/>
<dbReference type="Proteomes" id="UP001358614">
    <property type="component" value="Chromosome 1"/>
</dbReference>
<organism evidence="1 2">
    <name type="scientific">Kwoniella europaea PYCC6329</name>
    <dbReference type="NCBI Taxonomy" id="1423913"/>
    <lineage>
        <taxon>Eukaryota</taxon>
        <taxon>Fungi</taxon>
        <taxon>Dikarya</taxon>
        <taxon>Basidiomycota</taxon>
        <taxon>Agaricomycotina</taxon>
        <taxon>Tremellomycetes</taxon>
        <taxon>Tremellales</taxon>
        <taxon>Cryptococcaceae</taxon>
        <taxon>Kwoniella</taxon>
    </lineage>
</organism>
<accession>A0AAX4KCJ1</accession>
<dbReference type="AlphaFoldDB" id="A0AAX4KCJ1"/>
<keyword evidence="2" id="KW-1185">Reference proteome</keyword>
<gene>
    <name evidence="1" type="ORF">V865_002258</name>
</gene>
<protein>
    <submittedName>
        <fullName evidence="1">Uncharacterized protein</fullName>
    </submittedName>
</protein>
<evidence type="ECO:0000313" key="1">
    <source>
        <dbReference type="EMBL" id="WWD04191.1"/>
    </source>
</evidence>
<sequence length="232" mass="26137">MPLSPWINDTESMVRDYVEKETNGNRQTGPGDHELAQFEKWAKNDDFKKVMMDVLKARLELDWPHNYKALTILGKMPEGELEGLEEKLGKLADSAQTVEGFKFLKELAKPLHEKAKAAIAKKEEEEMKKKQAAIQAMWGGLWANDGYIAPTLQYRGYMGWPYPYNAPPGIARAATAEWPGKPPDGWSPTKITALPQIYPMSRTGYYATQPEQKDTPKPPSNWTVYVGIGPNP</sequence>
<proteinExistence type="predicted"/>
<dbReference type="RefSeq" id="XP_066082158.1">
    <property type="nucleotide sequence ID" value="XM_066226061.1"/>
</dbReference>
<dbReference type="EMBL" id="CP144089">
    <property type="protein sequence ID" value="WWD04191.1"/>
    <property type="molecule type" value="Genomic_DNA"/>
</dbReference>